<dbReference type="PANTHER" id="PTHR23501">
    <property type="entry name" value="MAJOR FACILITATOR SUPERFAMILY"/>
    <property type="match status" value="1"/>
</dbReference>
<feature type="transmembrane region" description="Helical" evidence="8">
    <location>
        <begin position="385"/>
        <end position="406"/>
    </location>
</feature>
<feature type="domain" description="Major facilitator superfamily (MFS) profile" evidence="9">
    <location>
        <begin position="31"/>
        <end position="525"/>
    </location>
</feature>
<dbReference type="Gene3D" id="1.20.1250.20">
    <property type="entry name" value="MFS general substrate transporter like domains"/>
    <property type="match status" value="1"/>
</dbReference>
<feature type="transmembrane region" description="Helical" evidence="8">
    <location>
        <begin position="68"/>
        <end position="89"/>
    </location>
</feature>
<dbReference type="Gene3D" id="1.20.1720.10">
    <property type="entry name" value="Multidrug resistance protein D"/>
    <property type="match status" value="1"/>
</dbReference>
<keyword evidence="3" id="KW-1003">Cell membrane</keyword>
<dbReference type="AlphaFoldDB" id="A0A858RC51"/>
<proteinExistence type="predicted"/>
<evidence type="ECO:0000256" key="4">
    <source>
        <dbReference type="ARBA" id="ARBA00022692"/>
    </source>
</evidence>
<comment type="subcellular location">
    <subcellularLocation>
        <location evidence="1">Cell membrane</location>
        <topology evidence="1">Multi-pass membrane protein</topology>
    </subcellularLocation>
</comment>
<dbReference type="InterPro" id="IPR020846">
    <property type="entry name" value="MFS_dom"/>
</dbReference>
<feature type="transmembrane region" description="Helical" evidence="8">
    <location>
        <begin position="155"/>
        <end position="177"/>
    </location>
</feature>
<keyword evidence="5 8" id="KW-1133">Transmembrane helix</keyword>
<dbReference type="PROSITE" id="PS50850">
    <property type="entry name" value="MFS"/>
    <property type="match status" value="1"/>
</dbReference>
<evidence type="ECO:0000256" key="2">
    <source>
        <dbReference type="ARBA" id="ARBA00022448"/>
    </source>
</evidence>
<dbReference type="PANTHER" id="PTHR23501:SF51">
    <property type="entry name" value="MULTIDRUG RESISTANCE PROTEIN B"/>
    <property type="match status" value="1"/>
</dbReference>
<evidence type="ECO:0000256" key="8">
    <source>
        <dbReference type="SAM" id="Phobius"/>
    </source>
</evidence>
<reference evidence="10" key="1">
    <citation type="submission" date="2020-04" db="EMBL/GenBank/DDBJ databases">
        <title>A desert anoxygenic phototrophic bacterium fixes CO2 using RubisCO under aerobic conditions.</title>
        <authorList>
            <person name="Tang K."/>
        </authorList>
    </citation>
    <scope>NUCLEOTIDE SEQUENCE [LARGE SCALE GENOMIC DNA]</scope>
    <source>
        <strain evidence="10">MIMtkB3</strain>
    </source>
</reference>
<dbReference type="GO" id="GO:0005886">
    <property type="term" value="C:plasma membrane"/>
    <property type="evidence" value="ECO:0007669"/>
    <property type="project" value="UniProtKB-SubCell"/>
</dbReference>
<name>A0A858RC51_9PROT</name>
<keyword evidence="6 8" id="KW-0472">Membrane</keyword>
<protein>
    <submittedName>
        <fullName evidence="10">DHA2 family efflux MFS transporter permease subunit</fullName>
    </submittedName>
</protein>
<dbReference type="InterPro" id="IPR036259">
    <property type="entry name" value="MFS_trans_sf"/>
</dbReference>
<keyword evidence="2" id="KW-0813">Transport</keyword>
<accession>A0A858RC51</accession>
<feature type="transmembrane region" description="Helical" evidence="8">
    <location>
        <begin position="498"/>
        <end position="520"/>
    </location>
</feature>
<evidence type="ECO:0000256" key="1">
    <source>
        <dbReference type="ARBA" id="ARBA00004651"/>
    </source>
</evidence>
<organism evidence="10 11">
    <name type="scientific">Aerophototrophica crusticola</name>
    <dbReference type="NCBI Taxonomy" id="1709002"/>
    <lineage>
        <taxon>Bacteria</taxon>
        <taxon>Pseudomonadati</taxon>
        <taxon>Pseudomonadota</taxon>
        <taxon>Alphaproteobacteria</taxon>
        <taxon>Rhodospirillales</taxon>
        <taxon>Rhodospirillaceae</taxon>
        <taxon>Aerophototrophica</taxon>
    </lineage>
</organism>
<evidence type="ECO:0000256" key="6">
    <source>
        <dbReference type="ARBA" id="ARBA00023136"/>
    </source>
</evidence>
<evidence type="ECO:0000259" key="9">
    <source>
        <dbReference type="PROSITE" id="PS50850"/>
    </source>
</evidence>
<feature type="region of interest" description="Disordered" evidence="7">
    <location>
        <begin position="1"/>
        <end position="21"/>
    </location>
</feature>
<dbReference type="InterPro" id="IPR011701">
    <property type="entry name" value="MFS"/>
</dbReference>
<feature type="transmembrane region" description="Helical" evidence="8">
    <location>
        <begin position="323"/>
        <end position="344"/>
    </location>
</feature>
<dbReference type="Proteomes" id="UP000501891">
    <property type="component" value="Chromosome"/>
</dbReference>
<feature type="transmembrane region" description="Helical" evidence="8">
    <location>
        <begin position="130"/>
        <end position="148"/>
    </location>
</feature>
<dbReference type="NCBIfam" id="TIGR00711">
    <property type="entry name" value="efflux_EmrB"/>
    <property type="match status" value="1"/>
</dbReference>
<feature type="transmembrane region" description="Helical" evidence="8">
    <location>
        <begin position="96"/>
        <end position="118"/>
    </location>
</feature>
<feature type="transmembrane region" description="Helical" evidence="8">
    <location>
        <begin position="29"/>
        <end position="48"/>
    </location>
</feature>
<feature type="compositionally biased region" description="Pro residues" evidence="7">
    <location>
        <begin position="10"/>
        <end position="19"/>
    </location>
</feature>
<feature type="transmembrane region" description="Helical" evidence="8">
    <location>
        <begin position="183"/>
        <end position="202"/>
    </location>
</feature>
<dbReference type="GO" id="GO:0022857">
    <property type="term" value="F:transmembrane transporter activity"/>
    <property type="evidence" value="ECO:0007669"/>
    <property type="project" value="InterPro"/>
</dbReference>
<evidence type="ECO:0000313" key="10">
    <source>
        <dbReference type="EMBL" id="QJE74516.1"/>
    </source>
</evidence>
<dbReference type="SUPFAM" id="SSF103473">
    <property type="entry name" value="MFS general substrate transporter"/>
    <property type="match status" value="1"/>
</dbReference>
<dbReference type="CDD" id="cd17503">
    <property type="entry name" value="MFS_LmrB_MDR_like"/>
    <property type="match status" value="1"/>
</dbReference>
<dbReference type="KEGG" id="acru:HHL28_16875"/>
<dbReference type="Pfam" id="PF07690">
    <property type="entry name" value="MFS_1"/>
    <property type="match status" value="1"/>
</dbReference>
<feature type="transmembrane region" description="Helical" evidence="8">
    <location>
        <begin position="214"/>
        <end position="231"/>
    </location>
</feature>
<feature type="transmembrane region" description="Helical" evidence="8">
    <location>
        <begin position="353"/>
        <end position="373"/>
    </location>
</feature>
<feature type="transmembrane region" description="Helical" evidence="8">
    <location>
        <begin position="291"/>
        <end position="311"/>
    </location>
</feature>
<gene>
    <name evidence="10" type="ORF">HHL28_16875</name>
</gene>
<evidence type="ECO:0000313" key="11">
    <source>
        <dbReference type="Proteomes" id="UP000501891"/>
    </source>
</evidence>
<dbReference type="InterPro" id="IPR004638">
    <property type="entry name" value="EmrB-like"/>
</dbReference>
<dbReference type="EMBL" id="CP051775">
    <property type="protein sequence ID" value="QJE74516.1"/>
    <property type="molecule type" value="Genomic_DNA"/>
</dbReference>
<evidence type="ECO:0000256" key="3">
    <source>
        <dbReference type="ARBA" id="ARBA00022475"/>
    </source>
</evidence>
<sequence length="534" mass="57417">MTATTADDIPAPPAPPAPPAAQKLSARTLVGFVAMVFGMFMAILDIQIVASSLTQIQAGVAASADEIVWVQTSYLIAEVVMIPLSGYLSRLLSTRVLFTVSALGFTAMSFLCAQSSSIDELVLWRTLQGFIGGGMIPTVFATSFMAFPPSKRAPVTVVIGLVATLGPTIGPTLGGYLTEQFSWHWLFLINLVPGLLVAATVWRCIDIDKPDWSLLKGIDIIGMVLMALFLGSLEYVIEEGARNQWFEDEHIVRFSILAGVSGVLFLWRVLTYRQPIVDLRALRNFNFAMGSVYGFIIGIGLYGSVYVLPLFLGQVRGLNAQQIGATMFVTGVCQFLSSPIAGVLSSKVDVRKVLAVGFILLATSFLISTPVTADWGFDQWFLPQVLRGAGLMFCIIPITSLALGTLPMEEVKNASGLFNLMRNLGGAFGLAGINTVITERTALHSQRLAEWLDPSRPEVAGFLEAMQARLSATLPGDAELGAVRTLAGILRAQTTVMVFADVFLLMGMVFVLALATLPFVKRPVLRGATDSGAH</sequence>
<keyword evidence="11" id="KW-1185">Reference proteome</keyword>
<keyword evidence="4 8" id="KW-0812">Transmembrane</keyword>
<evidence type="ECO:0000256" key="7">
    <source>
        <dbReference type="SAM" id="MobiDB-lite"/>
    </source>
</evidence>
<feature type="transmembrane region" description="Helical" evidence="8">
    <location>
        <begin position="251"/>
        <end position="270"/>
    </location>
</feature>
<evidence type="ECO:0000256" key="5">
    <source>
        <dbReference type="ARBA" id="ARBA00022989"/>
    </source>
</evidence>